<evidence type="ECO:0000313" key="1">
    <source>
        <dbReference type="EMBL" id="CAG8441890.1"/>
    </source>
</evidence>
<evidence type="ECO:0000313" key="2">
    <source>
        <dbReference type="Proteomes" id="UP000789831"/>
    </source>
</evidence>
<proteinExistence type="predicted"/>
<comment type="caution">
    <text evidence="1">The sequence shown here is derived from an EMBL/GenBank/DDBJ whole genome shotgun (WGS) entry which is preliminary data.</text>
</comment>
<organism evidence="1 2">
    <name type="scientific">Ambispora gerdemannii</name>
    <dbReference type="NCBI Taxonomy" id="144530"/>
    <lineage>
        <taxon>Eukaryota</taxon>
        <taxon>Fungi</taxon>
        <taxon>Fungi incertae sedis</taxon>
        <taxon>Mucoromycota</taxon>
        <taxon>Glomeromycotina</taxon>
        <taxon>Glomeromycetes</taxon>
        <taxon>Archaeosporales</taxon>
        <taxon>Ambisporaceae</taxon>
        <taxon>Ambispora</taxon>
    </lineage>
</organism>
<reference evidence="1" key="1">
    <citation type="submission" date="2021-06" db="EMBL/GenBank/DDBJ databases">
        <authorList>
            <person name="Kallberg Y."/>
            <person name="Tangrot J."/>
            <person name="Rosling A."/>
        </authorList>
    </citation>
    <scope>NUCLEOTIDE SEQUENCE</scope>
    <source>
        <strain evidence="1">MT106</strain>
    </source>
</reference>
<sequence length="94" mass="11117">MIKRSKTPQNPRKLILIPPFLQQTLIRKYQEAIDDAYEKGLSLYPHNTILKSALGAEQKVSEIRLREEVVVHLQIVNMLPSWWWRFSGWNCRIS</sequence>
<dbReference type="AlphaFoldDB" id="A0A9N8VBN7"/>
<keyword evidence="2" id="KW-1185">Reference proteome</keyword>
<dbReference type="EMBL" id="CAJVPL010000073">
    <property type="protein sequence ID" value="CAG8441890.1"/>
    <property type="molecule type" value="Genomic_DNA"/>
</dbReference>
<accession>A0A9N8VBN7</accession>
<name>A0A9N8VBN7_9GLOM</name>
<gene>
    <name evidence="1" type="ORF">AGERDE_LOCUS1129</name>
</gene>
<dbReference type="Proteomes" id="UP000789831">
    <property type="component" value="Unassembled WGS sequence"/>
</dbReference>
<protein>
    <submittedName>
        <fullName evidence="1">2517_t:CDS:1</fullName>
    </submittedName>
</protein>